<proteinExistence type="predicted"/>
<reference evidence="2 3" key="1">
    <citation type="submission" date="2019-06" db="EMBL/GenBank/DDBJ databases">
        <title>Nitrosomonas stercoris KYUHI-S whole genome shotgun sequence.</title>
        <authorList>
            <person name="Nakagawa T."/>
            <person name="Tsuchiya Y."/>
            <person name="Takahashi R."/>
        </authorList>
    </citation>
    <scope>NUCLEOTIDE SEQUENCE [LARGE SCALE GENOMIC DNA]</scope>
    <source>
        <strain evidence="2 3">KYUHI-S</strain>
    </source>
</reference>
<gene>
    <name evidence="2" type="ORF">Nstercoris_02062</name>
</gene>
<keyword evidence="1" id="KW-0732">Signal</keyword>
<evidence type="ECO:0000313" key="2">
    <source>
        <dbReference type="EMBL" id="BBL35786.1"/>
    </source>
</evidence>
<dbReference type="AlphaFoldDB" id="A0A4Y1YNR5"/>
<organism evidence="2 3">
    <name type="scientific">Nitrosomonas stercoris</name>
    <dbReference type="NCBI Taxonomy" id="1444684"/>
    <lineage>
        <taxon>Bacteria</taxon>
        <taxon>Pseudomonadati</taxon>
        <taxon>Pseudomonadota</taxon>
        <taxon>Betaproteobacteria</taxon>
        <taxon>Nitrosomonadales</taxon>
        <taxon>Nitrosomonadaceae</taxon>
        <taxon>Nitrosomonas</taxon>
    </lineage>
</organism>
<feature type="signal peptide" evidence="1">
    <location>
        <begin position="1"/>
        <end position="24"/>
    </location>
</feature>
<evidence type="ECO:0000313" key="3">
    <source>
        <dbReference type="Proteomes" id="UP000316473"/>
    </source>
</evidence>
<feature type="chain" id="PRO_5021227978" description="NrfJ" evidence="1">
    <location>
        <begin position="25"/>
        <end position="106"/>
    </location>
</feature>
<dbReference type="Proteomes" id="UP000316473">
    <property type="component" value="Chromosome"/>
</dbReference>
<evidence type="ECO:0000256" key="1">
    <source>
        <dbReference type="SAM" id="SignalP"/>
    </source>
</evidence>
<evidence type="ECO:0008006" key="4">
    <source>
        <dbReference type="Google" id="ProtNLM"/>
    </source>
</evidence>
<dbReference type="EMBL" id="AP019755">
    <property type="protein sequence ID" value="BBL35786.1"/>
    <property type="molecule type" value="Genomic_DNA"/>
</dbReference>
<accession>A0A4Y1YNR5</accession>
<name>A0A4Y1YNR5_9PROT</name>
<protein>
    <recommendedName>
        <fullName evidence="4">NrfJ</fullName>
    </recommendedName>
</protein>
<keyword evidence="3" id="KW-1185">Reference proteome</keyword>
<sequence length="106" mass="12065">MFKTLPIAILIASLTWLAPSAVHAEETYPDNEGIVSSVIDTDSYTYMELENGDKKFWIAAPSTKVAKGDHIRFVENMRMRNFTSKALNRTFYEVIFVTSTQVKVKQ</sequence>
<dbReference type="KEGG" id="nst:Nstercoris_02062"/>